<feature type="region of interest" description="Disordered" evidence="1">
    <location>
        <begin position="8"/>
        <end position="34"/>
    </location>
</feature>
<feature type="non-terminal residue" evidence="3">
    <location>
        <position position="1"/>
    </location>
</feature>
<evidence type="ECO:0000256" key="2">
    <source>
        <dbReference type="SAM" id="Phobius"/>
    </source>
</evidence>
<keyword evidence="2" id="KW-1133">Transmembrane helix</keyword>
<name>A0ABD2PI28_9PLAT</name>
<reference evidence="3 4" key="1">
    <citation type="submission" date="2024-11" db="EMBL/GenBank/DDBJ databases">
        <title>Adaptive evolution of stress response genes in parasites aligns with host niche diversity.</title>
        <authorList>
            <person name="Hahn C."/>
            <person name="Resl P."/>
        </authorList>
    </citation>
    <scope>NUCLEOTIDE SEQUENCE [LARGE SCALE GENOMIC DNA]</scope>
    <source>
        <strain evidence="3">EGGRZ-B1_66</strain>
        <tissue evidence="3">Body</tissue>
    </source>
</reference>
<evidence type="ECO:0000256" key="1">
    <source>
        <dbReference type="SAM" id="MobiDB-lite"/>
    </source>
</evidence>
<gene>
    <name evidence="3" type="ORF">Ciccas_014536</name>
</gene>
<evidence type="ECO:0000313" key="3">
    <source>
        <dbReference type="EMBL" id="KAL3306965.1"/>
    </source>
</evidence>
<dbReference type="Proteomes" id="UP001626550">
    <property type="component" value="Unassembled WGS sequence"/>
</dbReference>
<organism evidence="3 4">
    <name type="scientific">Cichlidogyrus casuarinus</name>
    <dbReference type="NCBI Taxonomy" id="1844966"/>
    <lineage>
        <taxon>Eukaryota</taxon>
        <taxon>Metazoa</taxon>
        <taxon>Spiralia</taxon>
        <taxon>Lophotrochozoa</taxon>
        <taxon>Platyhelminthes</taxon>
        <taxon>Monogenea</taxon>
        <taxon>Monopisthocotylea</taxon>
        <taxon>Dactylogyridea</taxon>
        <taxon>Ancyrocephalidae</taxon>
        <taxon>Cichlidogyrus</taxon>
    </lineage>
</organism>
<keyword evidence="2" id="KW-0472">Membrane</keyword>
<keyword evidence="2" id="KW-0812">Transmembrane</keyword>
<protein>
    <submittedName>
        <fullName evidence="3">Uncharacterized protein</fullName>
    </submittedName>
</protein>
<comment type="caution">
    <text evidence="3">The sequence shown here is derived from an EMBL/GenBank/DDBJ whole genome shotgun (WGS) entry which is preliminary data.</text>
</comment>
<accession>A0ABD2PI28</accession>
<keyword evidence="4" id="KW-1185">Reference proteome</keyword>
<dbReference type="EMBL" id="JBJKFK010008825">
    <property type="protein sequence ID" value="KAL3306965.1"/>
    <property type="molecule type" value="Genomic_DNA"/>
</dbReference>
<sequence>LQFTVIVKSDPHRNSGQDTTNEGQLTGGKDGRNQDFGFIRNSTVITIMAVIAILFCLLLICIICAFRKCAYEQPKHTLPPPPPPMQVMKHNENGIAIGNPKVSDKV</sequence>
<evidence type="ECO:0000313" key="4">
    <source>
        <dbReference type="Proteomes" id="UP001626550"/>
    </source>
</evidence>
<feature type="region of interest" description="Disordered" evidence="1">
    <location>
        <begin position="78"/>
        <end position="106"/>
    </location>
</feature>
<proteinExistence type="predicted"/>
<feature type="transmembrane region" description="Helical" evidence="2">
    <location>
        <begin position="44"/>
        <end position="66"/>
    </location>
</feature>
<dbReference type="AlphaFoldDB" id="A0ABD2PI28"/>